<proteinExistence type="predicted"/>
<comment type="caution">
    <text evidence="2">The sequence shown here is derived from an EMBL/GenBank/DDBJ whole genome shotgun (WGS) entry which is preliminary data.</text>
</comment>
<dbReference type="AlphaFoldDB" id="X0Z084"/>
<organism evidence="2">
    <name type="scientific">marine sediment metagenome</name>
    <dbReference type="NCBI Taxonomy" id="412755"/>
    <lineage>
        <taxon>unclassified sequences</taxon>
        <taxon>metagenomes</taxon>
        <taxon>ecological metagenomes</taxon>
    </lineage>
</organism>
<feature type="non-terminal residue" evidence="2">
    <location>
        <position position="1"/>
    </location>
</feature>
<protein>
    <submittedName>
        <fullName evidence="2">Uncharacterized protein</fullName>
    </submittedName>
</protein>
<name>X0Z084_9ZZZZ</name>
<accession>X0Z084</accession>
<keyword evidence="1" id="KW-0175">Coiled coil</keyword>
<reference evidence="2" key="1">
    <citation type="journal article" date="2014" name="Front. Microbiol.">
        <title>High frequency of phylogenetically diverse reductive dehalogenase-homologous genes in deep subseafloor sedimentary metagenomes.</title>
        <authorList>
            <person name="Kawai M."/>
            <person name="Futagami T."/>
            <person name="Toyoda A."/>
            <person name="Takaki Y."/>
            <person name="Nishi S."/>
            <person name="Hori S."/>
            <person name="Arai W."/>
            <person name="Tsubouchi T."/>
            <person name="Morono Y."/>
            <person name="Uchiyama I."/>
            <person name="Ito T."/>
            <person name="Fujiyama A."/>
            <person name="Inagaki F."/>
            <person name="Takami H."/>
        </authorList>
    </citation>
    <scope>NUCLEOTIDE SEQUENCE</scope>
    <source>
        <strain evidence="2">Expedition CK06-06</strain>
    </source>
</reference>
<feature type="coiled-coil region" evidence="1">
    <location>
        <begin position="2"/>
        <end position="33"/>
    </location>
</feature>
<sequence length="177" mass="20980">YVELHKIKIEKIIESKEKVKEEKKKELRKKQEGSTFNWIERRITSALMRINSPGINPTHLYWQKKDTKSATDNIKLHSELQGNTVELFSEFFIFCIEKIKSFSQEFKLPDNDKIIQMVNNITEKTLKERLGRVPTSTDVQNMIEGERYEIAKQIAKRIGKFLDKALYTKFKNKRKNN</sequence>
<evidence type="ECO:0000313" key="2">
    <source>
        <dbReference type="EMBL" id="GAG62350.1"/>
    </source>
</evidence>
<dbReference type="EMBL" id="BART01006374">
    <property type="protein sequence ID" value="GAG62350.1"/>
    <property type="molecule type" value="Genomic_DNA"/>
</dbReference>
<gene>
    <name evidence="2" type="ORF">S01H4_14528</name>
</gene>
<evidence type="ECO:0000256" key="1">
    <source>
        <dbReference type="SAM" id="Coils"/>
    </source>
</evidence>